<dbReference type="Pfam" id="PF18913">
    <property type="entry name" value="FBPase_C"/>
    <property type="match status" value="1"/>
</dbReference>
<dbReference type="AlphaFoldDB" id="A0A1Y3YIY7"/>
<dbReference type="HAMAP" id="MF_01855">
    <property type="entry name" value="FBPase_class1"/>
    <property type="match status" value="1"/>
</dbReference>
<feature type="domain" description="Fructose-1-6-bisphosphatase class I N-terminal" evidence="14">
    <location>
        <begin position="6"/>
        <end position="197"/>
    </location>
</feature>
<dbReference type="NCBIfam" id="NF006779">
    <property type="entry name" value="PRK09293.1-3"/>
    <property type="match status" value="1"/>
</dbReference>
<evidence type="ECO:0000256" key="8">
    <source>
        <dbReference type="ARBA" id="ARBA00022842"/>
    </source>
</evidence>
<evidence type="ECO:0000256" key="13">
    <source>
        <dbReference type="RuleBase" id="RU000508"/>
    </source>
</evidence>
<dbReference type="GO" id="GO:0030388">
    <property type="term" value="P:fructose 1,6-bisphosphate metabolic process"/>
    <property type="evidence" value="ECO:0007669"/>
    <property type="project" value="TreeGrafter"/>
</dbReference>
<keyword evidence="9 12" id="KW-0119">Carbohydrate metabolism</keyword>
<name>A0A1Y3YIY7_9BACT</name>
<dbReference type="InterPro" id="IPR000146">
    <property type="entry name" value="FBPase_class-1"/>
</dbReference>
<comment type="cofactor">
    <cofactor evidence="12">
        <name>Mg(2+)</name>
        <dbReference type="ChEBI" id="CHEBI:18420"/>
    </cofactor>
    <text evidence="12">Binds 2 magnesium ions per subunit.</text>
</comment>
<dbReference type="InterPro" id="IPR044015">
    <property type="entry name" value="FBPase_C_dom"/>
</dbReference>
<dbReference type="EMBL" id="QRYC01000024">
    <property type="protein sequence ID" value="RGU54890.1"/>
    <property type="molecule type" value="Genomic_DNA"/>
</dbReference>
<feature type="binding site" evidence="12">
    <location>
        <position position="92"/>
    </location>
    <ligand>
        <name>Mg(2+)</name>
        <dbReference type="ChEBI" id="CHEBI:18420"/>
        <label>1</label>
    </ligand>
</feature>
<dbReference type="GO" id="GO:0006000">
    <property type="term" value="P:fructose metabolic process"/>
    <property type="evidence" value="ECO:0007669"/>
    <property type="project" value="TreeGrafter"/>
</dbReference>
<protein>
    <recommendedName>
        <fullName evidence="10 12">Fructose-1,6-bisphosphatase class 1</fullName>
        <shortName evidence="12">FBPase class 1</shortName>
        <ecNumber evidence="4 12">3.1.3.11</ecNumber>
    </recommendedName>
    <alternativeName>
        <fullName evidence="11 12">D-fructose-1,6-bisphosphate 1-phosphohydrolase class 1</fullName>
    </alternativeName>
</protein>
<feature type="binding site" evidence="12">
    <location>
        <position position="115"/>
    </location>
    <ligand>
        <name>Mg(2+)</name>
        <dbReference type="ChEBI" id="CHEBI:18420"/>
        <label>1</label>
    </ligand>
</feature>
<comment type="pathway">
    <text evidence="2">Carbohydrate biosynthesis; Calvin cycle.</text>
</comment>
<dbReference type="PIRSF" id="PIRSF500210">
    <property type="entry name" value="FBPtase"/>
    <property type="match status" value="1"/>
</dbReference>
<evidence type="ECO:0000256" key="9">
    <source>
        <dbReference type="ARBA" id="ARBA00023277"/>
    </source>
</evidence>
<feature type="domain" description="Fructose-1-6-bisphosphatase class 1 C-terminal" evidence="15">
    <location>
        <begin position="202"/>
        <end position="331"/>
    </location>
</feature>
<dbReference type="PIRSF" id="PIRSF000904">
    <property type="entry name" value="FBPtase_SBPase"/>
    <property type="match status" value="1"/>
</dbReference>
<comment type="similarity">
    <text evidence="3 12 13">Belongs to the FBPase class 1 family.</text>
</comment>
<dbReference type="GeneID" id="61275711"/>
<evidence type="ECO:0000256" key="11">
    <source>
        <dbReference type="ARBA" id="ARBA00081210"/>
    </source>
</evidence>
<dbReference type="RefSeq" id="WP_013612658.1">
    <property type="nucleotide sequence ID" value="NZ_BAABYK010000001.1"/>
</dbReference>
<organism evidence="20 23">
    <name type="scientific">Odoribacter splanchnicus</name>
    <dbReference type="NCBI Taxonomy" id="28118"/>
    <lineage>
        <taxon>Bacteria</taxon>
        <taxon>Pseudomonadati</taxon>
        <taxon>Bacteroidota</taxon>
        <taxon>Bacteroidia</taxon>
        <taxon>Bacteroidales</taxon>
        <taxon>Odoribacteraceae</taxon>
        <taxon>Odoribacter</taxon>
    </lineage>
</organism>
<feature type="binding site" evidence="12">
    <location>
        <begin position="118"/>
        <end position="121"/>
    </location>
    <ligand>
        <name>substrate</name>
    </ligand>
</feature>
<proteinExistence type="inferred from homology"/>
<evidence type="ECO:0000259" key="15">
    <source>
        <dbReference type="Pfam" id="PF18913"/>
    </source>
</evidence>
<evidence type="ECO:0000313" key="22">
    <source>
        <dbReference type="Proteomes" id="UP000284243"/>
    </source>
</evidence>
<dbReference type="PANTHER" id="PTHR11556">
    <property type="entry name" value="FRUCTOSE-1,6-BISPHOSPHATASE-RELATED"/>
    <property type="match status" value="1"/>
</dbReference>
<accession>A0A1Y3YIY7</accession>
<evidence type="ECO:0000256" key="1">
    <source>
        <dbReference type="ARBA" id="ARBA00001273"/>
    </source>
</evidence>
<feature type="binding site" evidence="12">
    <location>
        <position position="280"/>
    </location>
    <ligand>
        <name>Mg(2+)</name>
        <dbReference type="ChEBI" id="CHEBI:18420"/>
        <label>2</label>
    </ligand>
</feature>
<dbReference type="PANTHER" id="PTHR11556:SF35">
    <property type="entry name" value="SEDOHEPTULOSE-1,7-BISPHOSPHATASE, CHLOROPLASTIC"/>
    <property type="match status" value="1"/>
</dbReference>
<dbReference type="OMA" id="YIPENCP"/>
<evidence type="ECO:0000256" key="3">
    <source>
        <dbReference type="ARBA" id="ARBA00010941"/>
    </source>
</evidence>
<evidence type="ECO:0000256" key="12">
    <source>
        <dbReference type="HAMAP-Rule" id="MF_01855"/>
    </source>
</evidence>
<keyword evidence="7 12" id="KW-0378">Hydrolase</keyword>
<evidence type="ECO:0000313" key="17">
    <source>
        <dbReference type="EMBL" id="MDB9222334.1"/>
    </source>
</evidence>
<gene>
    <name evidence="12 16" type="primary">fbp</name>
    <name evidence="19" type="ORF">DWW24_14325</name>
    <name evidence="18" type="ORF">DWW57_14385</name>
    <name evidence="20" type="ORF">DXA53_02555</name>
    <name evidence="16" type="ORF">L0P03_17760</name>
    <name evidence="17" type="ORF">PN645_04840</name>
</gene>
<dbReference type="FunFam" id="3.40.190.80:FF:000001">
    <property type="entry name" value="Fructose-1,6-bisphosphatase class 1"/>
    <property type="match status" value="1"/>
</dbReference>
<dbReference type="FunFam" id="3.30.540.10:FF:000002">
    <property type="entry name" value="Fructose-1,6-bisphosphatase class 1"/>
    <property type="match status" value="1"/>
</dbReference>
<dbReference type="EMBL" id="JAQMRD010000004">
    <property type="protein sequence ID" value="MDB9222334.1"/>
    <property type="molecule type" value="Genomic_DNA"/>
</dbReference>
<evidence type="ECO:0000256" key="2">
    <source>
        <dbReference type="ARBA" id="ARBA00005215"/>
    </source>
</evidence>
<dbReference type="PRINTS" id="PR00115">
    <property type="entry name" value="F16BPHPHTASE"/>
</dbReference>
<dbReference type="PROSITE" id="PS00124">
    <property type="entry name" value="FBPASE"/>
    <property type="match status" value="1"/>
</dbReference>
<dbReference type="Gene3D" id="3.30.540.10">
    <property type="entry name" value="Fructose-1,6-Bisphosphatase, subunit A, domain 1"/>
    <property type="match status" value="1"/>
</dbReference>
<reference evidence="16" key="2">
    <citation type="submission" date="2022-01" db="EMBL/GenBank/DDBJ databases">
        <title>Collection of gut derived symbiotic bacterial strains cultured from healthy donors.</title>
        <authorList>
            <person name="Lin H."/>
            <person name="Kohout C."/>
            <person name="Waligurski E."/>
            <person name="Pamer E.G."/>
        </authorList>
    </citation>
    <scope>NUCLEOTIDE SEQUENCE</scope>
    <source>
        <strain evidence="16">DFI.1.149</strain>
    </source>
</reference>
<evidence type="ECO:0000256" key="4">
    <source>
        <dbReference type="ARBA" id="ARBA00013093"/>
    </source>
</evidence>
<dbReference type="EC" id="3.1.3.11" evidence="4 12"/>
<evidence type="ECO:0000313" key="21">
    <source>
        <dbReference type="Proteomes" id="UP000283426"/>
    </source>
</evidence>
<feature type="binding site" evidence="12">
    <location>
        <position position="118"/>
    </location>
    <ligand>
        <name>Mg(2+)</name>
        <dbReference type="ChEBI" id="CHEBI:18420"/>
        <label>2</label>
    </ligand>
</feature>
<comment type="caution">
    <text evidence="20">The sequence shown here is derived from an EMBL/GenBank/DDBJ whole genome shotgun (WGS) entry which is preliminary data.</text>
</comment>
<feature type="binding site" evidence="12">
    <location>
        <position position="244"/>
    </location>
    <ligand>
        <name>substrate</name>
    </ligand>
</feature>
<dbReference type="InterPro" id="IPR020548">
    <property type="entry name" value="Fructose_bisphosphatase_AS"/>
</dbReference>
<evidence type="ECO:0000259" key="14">
    <source>
        <dbReference type="Pfam" id="PF00316"/>
    </source>
</evidence>
<comment type="caution">
    <text evidence="12">Lacks conserved residue(s) required for the propagation of feature annotation.</text>
</comment>
<evidence type="ECO:0000256" key="6">
    <source>
        <dbReference type="ARBA" id="ARBA00022723"/>
    </source>
</evidence>
<feature type="binding site" evidence="12">
    <location>
        <position position="115"/>
    </location>
    <ligand>
        <name>Mg(2+)</name>
        <dbReference type="ChEBI" id="CHEBI:18420"/>
        <label>2</label>
    </ligand>
</feature>
<feature type="binding site" evidence="12">
    <location>
        <position position="274"/>
    </location>
    <ligand>
        <name>substrate</name>
    </ligand>
</feature>
<feature type="binding site" evidence="12">
    <location>
        <position position="117"/>
    </location>
    <ligand>
        <name>Mg(2+)</name>
        <dbReference type="ChEBI" id="CHEBI:18420"/>
        <label>1</label>
    </ligand>
</feature>
<dbReference type="CDD" id="cd00354">
    <property type="entry name" value="FBPase"/>
    <property type="match status" value="1"/>
</dbReference>
<sequence>MNKVTTLNQFIIEQQAGVPQATGGFSCLLHHVGIAAKKVNREVNKAGLVDILGRAGSENVQGEDQQKLDIYANETFLSELKASGECCGVASEENQDIIVFDDGLSRDAKYIFCMDPLDGSSNIDVNVSIGTIFSVYRRKSPLGEVANIDDFLQQGCDQVAAGYVIYGSSTMLVYTAGNGVNGFTLDPSIGEFCLSHPNIKTPENGFIYSINEGNYEKFPVGVKKYIKYCQETDKKTKRPYTSRYIGSLVADFHRNLLKGGIFIYPETNSHPTGKLRLLYECNPIAFIAEQAGGLATDGGNRILDMTPENIHQRIPFYTGSKNMVTKVGEFLKFFNNI</sequence>
<keyword evidence="8 12" id="KW-0460">Magnesium</keyword>
<dbReference type="Gene3D" id="3.40.190.80">
    <property type="match status" value="1"/>
</dbReference>
<dbReference type="EMBL" id="QRYW01000032">
    <property type="protein sequence ID" value="RGV22359.1"/>
    <property type="molecule type" value="Genomic_DNA"/>
</dbReference>
<dbReference type="GO" id="GO:0005829">
    <property type="term" value="C:cytosol"/>
    <property type="evidence" value="ECO:0007669"/>
    <property type="project" value="TreeGrafter"/>
</dbReference>
<dbReference type="Proteomes" id="UP000284243">
    <property type="component" value="Unassembled WGS sequence"/>
</dbReference>
<dbReference type="Proteomes" id="UP000283426">
    <property type="component" value="Unassembled WGS sequence"/>
</dbReference>
<reference evidence="17" key="3">
    <citation type="submission" date="2023-01" db="EMBL/GenBank/DDBJ databases">
        <title>Human gut microbiome strain richness.</title>
        <authorList>
            <person name="Chen-Liaw A."/>
        </authorList>
    </citation>
    <scope>NUCLEOTIDE SEQUENCE</scope>
    <source>
        <strain evidence="17">RTP21484st1_B7_RTP21484_190118</strain>
    </source>
</reference>
<dbReference type="Pfam" id="PF00316">
    <property type="entry name" value="FBPase"/>
    <property type="match status" value="1"/>
</dbReference>
<dbReference type="Proteomes" id="UP001199750">
    <property type="component" value="Unassembled WGS sequence"/>
</dbReference>
<comment type="subcellular location">
    <subcellularLocation>
        <location evidence="12">Cytoplasm</location>
    </subcellularLocation>
</comment>
<evidence type="ECO:0000313" key="20">
    <source>
        <dbReference type="EMBL" id="RGY09182.1"/>
    </source>
</evidence>
<dbReference type="GO" id="GO:0006094">
    <property type="term" value="P:gluconeogenesis"/>
    <property type="evidence" value="ECO:0007669"/>
    <property type="project" value="UniProtKB-UniRule"/>
</dbReference>
<evidence type="ECO:0000313" key="16">
    <source>
        <dbReference type="EMBL" id="MCG4961670.1"/>
    </source>
</evidence>
<evidence type="ECO:0000313" key="18">
    <source>
        <dbReference type="EMBL" id="RGU54890.1"/>
    </source>
</evidence>
<evidence type="ECO:0000256" key="5">
    <source>
        <dbReference type="ARBA" id="ARBA00022490"/>
    </source>
</evidence>
<keyword evidence="5 12" id="KW-0963">Cytoplasm</keyword>
<dbReference type="GO" id="GO:0000287">
    <property type="term" value="F:magnesium ion binding"/>
    <property type="evidence" value="ECO:0007669"/>
    <property type="project" value="UniProtKB-UniRule"/>
</dbReference>
<dbReference type="Proteomes" id="UP000284434">
    <property type="component" value="Unassembled WGS sequence"/>
</dbReference>
<comment type="catalytic activity">
    <reaction evidence="1 12">
        <text>beta-D-fructose 1,6-bisphosphate + H2O = beta-D-fructose 6-phosphate + phosphate</text>
        <dbReference type="Rhea" id="RHEA:11064"/>
        <dbReference type="ChEBI" id="CHEBI:15377"/>
        <dbReference type="ChEBI" id="CHEBI:32966"/>
        <dbReference type="ChEBI" id="CHEBI:43474"/>
        <dbReference type="ChEBI" id="CHEBI:57634"/>
        <dbReference type="EC" id="3.1.3.11"/>
    </reaction>
</comment>
<dbReference type="NCBIfam" id="NF006778">
    <property type="entry name" value="PRK09293.1-1"/>
    <property type="match status" value="1"/>
</dbReference>
<feature type="binding site" evidence="12">
    <location>
        <position position="211"/>
    </location>
    <ligand>
        <name>substrate</name>
    </ligand>
</feature>
<evidence type="ECO:0000313" key="23">
    <source>
        <dbReference type="Proteomes" id="UP000284434"/>
    </source>
</evidence>
<dbReference type="EMBL" id="QSCO01000003">
    <property type="protein sequence ID" value="RGY09182.1"/>
    <property type="molecule type" value="Genomic_DNA"/>
</dbReference>
<dbReference type="PROSITE" id="PS51257">
    <property type="entry name" value="PROKAR_LIPOPROTEIN"/>
    <property type="match status" value="1"/>
</dbReference>
<keyword evidence="6 12" id="KW-0479">Metal-binding</keyword>
<evidence type="ECO:0000256" key="7">
    <source>
        <dbReference type="ARBA" id="ARBA00022801"/>
    </source>
</evidence>
<dbReference type="SUPFAM" id="SSF56655">
    <property type="entry name" value="Carbohydrate phosphatase"/>
    <property type="match status" value="1"/>
</dbReference>
<dbReference type="InterPro" id="IPR028343">
    <property type="entry name" value="FBPtase"/>
</dbReference>
<dbReference type="GO" id="GO:0042132">
    <property type="term" value="F:fructose 1,6-bisphosphate 1-phosphatase activity"/>
    <property type="evidence" value="ECO:0007669"/>
    <property type="project" value="UniProtKB-UniRule"/>
</dbReference>
<dbReference type="Proteomes" id="UP001212263">
    <property type="component" value="Unassembled WGS sequence"/>
</dbReference>
<evidence type="ECO:0000256" key="10">
    <source>
        <dbReference type="ARBA" id="ARBA00072069"/>
    </source>
</evidence>
<dbReference type="InterPro" id="IPR033391">
    <property type="entry name" value="FBPase_N"/>
</dbReference>
<comment type="subunit">
    <text evidence="12">Homotetramer.</text>
</comment>
<dbReference type="GO" id="GO:0005986">
    <property type="term" value="P:sucrose biosynthetic process"/>
    <property type="evidence" value="ECO:0007669"/>
    <property type="project" value="TreeGrafter"/>
</dbReference>
<evidence type="ECO:0000313" key="19">
    <source>
        <dbReference type="EMBL" id="RGV22359.1"/>
    </source>
</evidence>
<reference evidence="21 22" key="1">
    <citation type="submission" date="2018-08" db="EMBL/GenBank/DDBJ databases">
        <title>A genome reference for cultivated species of the human gut microbiota.</title>
        <authorList>
            <person name="Zou Y."/>
            <person name="Xue W."/>
            <person name="Luo G."/>
        </authorList>
    </citation>
    <scope>NUCLEOTIDE SEQUENCE [LARGE SCALE GENOMIC DNA]</scope>
    <source>
        <strain evidence="19 21">AF14-6AC</strain>
        <strain evidence="18 22">AF16-14</strain>
        <strain evidence="20 23">OF03-11</strain>
    </source>
</reference>
<dbReference type="EMBL" id="JAKNDN010000042">
    <property type="protein sequence ID" value="MCG4961670.1"/>
    <property type="molecule type" value="Genomic_DNA"/>
</dbReference>
<dbReference type="GO" id="GO:0006002">
    <property type="term" value="P:fructose 6-phosphate metabolic process"/>
    <property type="evidence" value="ECO:0007669"/>
    <property type="project" value="TreeGrafter"/>
</dbReference>